<keyword evidence="5 7" id="KW-0472">Membrane</keyword>
<reference evidence="9" key="3">
    <citation type="submission" date="2025-09" db="UniProtKB">
        <authorList>
            <consortium name="Ensembl"/>
        </authorList>
    </citation>
    <scope>IDENTIFICATION</scope>
</reference>
<feature type="transmembrane region" description="Helical" evidence="7">
    <location>
        <begin position="76"/>
        <end position="104"/>
    </location>
</feature>
<protein>
    <submittedName>
        <fullName evidence="9">Prominin 2</fullName>
    </submittedName>
</protein>
<feature type="transmembrane region" description="Helical" evidence="7">
    <location>
        <begin position="663"/>
        <end position="685"/>
    </location>
</feature>
<dbReference type="Ensembl" id="ENSAPLT00020016481.1">
    <property type="protein sequence ID" value="ENSAPLP00020015288.1"/>
    <property type="gene ID" value="ENSAPLG00020011084.1"/>
</dbReference>
<dbReference type="AlphaFoldDB" id="A0A8B9T330"/>
<evidence type="ECO:0000313" key="9">
    <source>
        <dbReference type="Ensembl" id="ENSAPLP00020015288.1"/>
    </source>
</evidence>
<dbReference type="GO" id="GO:0005929">
    <property type="term" value="C:cilium"/>
    <property type="evidence" value="ECO:0007669"/>
    <property type="project" value="TreeGrafter"/>
</dbReference>
<sequence length="717" mass="80066">MTGPPGSLLTTGAMQAAGLLLTWVLLRPASTQQCHPSSPGSILRFTDTHAEIRVPALHRVPSSLDPLYSLVVQYELGYIICAAVSLLFTVTVPVAGLCFCYCRSQQRCGGRLRAHRRSLGCRRRCLLICLSITSLIILAICALVTNQRVKEQMEPGLGAVPDTLRTLRQHIANVPQVGPQAALLSQAWLSLGPLSKPCQGLGWPNLQTSLHHLQILDKTVRVLTAARAELEPVLREQRQRVVALLDDPRCTSCASILGRAQSLELGADYSKVRWDPLHHGLGPAELREEMTKMSEKVQSIADGFPLPDYTWHVSEALLKAENRSQPFLREVERFEWYRWIMGMALCSIILLITACNVVGMALGTYGLSKREDPSDYECRGEAGAKFLMVGVGLGFLFSWLLILLVFATFLVGGNIQTLVCRNWVNQEIYKFIDTPGNLPPSMNLTRQLNLRRDSNLSTTYRECKSGAGLWEVLQLEKSYNLDEHLKTPKYTANFQKRLGDFTTHLGDVRLLRSEGRQDLETFARSGVDEVDYGRFQEEMKIPVVQTSLPGLARSLEGLQKMQVSGGSGSRGYLHAQRAVLIPLFPAEEWHSAPGTSSPHFQASPPCCLPSAQEIGCFTRKELRYFAQYLHWLREDVASCQPLATALDNGRVILCDRIADPWNAFWFSLGCCTFFLIPNIIFAIRLTKHFRPIRNRLISTGSEETCPFHIPRVTALKL</sequence>
<dbReference type="PANTHER" id="PTHR22730:SF6">
    <property type="entry name" value="PROMININ-2"/>
    <property type="match status" value="1"/>
</dbReference>
<keyword evidence="6" id="KW-0325">Glycoprotein</keyword>
<comment type="subcellular location">
    <subcellularLocation>
        <location evidence="1">Cell projection</location>
        <location evidence="1">Microvillus membrane</location>
        <topology evidence="1">Multi-pass membrane protein</topology>
    </subcellularLocation>
</comment>
<dbReference type="GO" id="GO:0016324">
    <property type="term" value="C:apical plasma membrane"/>
    <property type="evidence" value="ECO:0007669"/>
    <property type="project" value="TreeGrafter"/>
</dbReference>
<dbReference type="Proteomes" id="UP000694400">
    <property type="component" value="Chromosome 27"/>
</dbReference>
<dbReference type="GO" id="GO:0009986">
    <property type="term" value="C:cell surface"/>
    <property type="evidence" value="ECO:0007669"/>
    <property type="project" value="TreeGrafter"/>
</dbReference>
<feature type="transmembrane region" description="Helical" evidence="7">
    <location>
        <begin position="125"/>
        <end position="145"/>
    </location>
</feature>
<evidence type="ECO:0000256" key="7">
    <source>
        <dbReference type="SAM" id="Phobius"/>
    </source>
</evidence>
<evidence type="ECO:0000256" key="5">
    <source>
        <dbReference type="ARBA" id="ARBA00023136"/>
    </source>
</evidence>
<dbReference type="GO" id="GO:0071914">
    <property type="term" value="C:prominosome"/>
    <property type="evidence" value="ECO:0007669"/>
    <property type="project" value="TreeGrafter"/>
</dbReference>
<dbReference type="GO" id="GO:0015485">
    <property type="term" value="F:cholesterol binding"/>
    <property type="evidence" value="ECO:0007669"/>
    <property type="project" value="TreeGrafter"/>
</dbReference>
<comment type="similarity">
    <text evidence="2">Belongs to the prominin family.</text>
</comment>
<evidence type="ECO:0000256" key="2">
    <source>
        <dbReference type="ARBA" id="ARBA00006058"/>
    </source>
</evidence>
<keyword evidence="4 7" id="KW-1133">Transmembrane helix</keyword>
<dbReference type="Pfam" id="PF05478">
    <property type="entry name" value="Prominin"/>
    <property type="match status" value="3"/>
</dbReference>
<accession>A0A8B9T330</accession>
<proteinExistence type="inferred from homology"/>
<keyword evidence="8" id="KW-0732">Signal</keyword>
<evidence type="ECO:0000256" key="8">
    <source>
        <dbReference type="SAM" id="SignalP"/>
    </source>
</evidence>
<feature type="chain" id="PRO_5047118877" evidence="8">
    <location>
        <begin position="32"/>
        <end position="717"/>
    </location>
</feature>
<evidence type="ECO:0000256" key="3">
    <source>
        <dbReference type="ARBA" id="ARBA00022692"/>
    </source>
</evidence>
<dbReference type="GO" id="GO:0031528">
    <property type="term" value="C:microvillus membrane"/>
    <property type="evidence" value="ECO:0007669"/>
    <property type="project" value="UniProtKB-SubCell"/>
</dbReference>
<evidence type="ECO:0000313" key="10">
    <source>
        <dbReference type="Proteomes" id="UP000694400"/>
    </source>
</evidence>
<name>A0A8B9T330_ANAPL</name>
<dbReference type="PANTHER" id="PTHR22730">
    <property type="entry name" value="PROMININ PROM PROTEIN"/>
    <property type="match status" value="1"/>
</dbReference>
<feature type="signal peptide" evidence="8">
    <location>
        <begin position="1"/>
        <end position="31"/>
    </location>
</feature>
<feature type="transmembrane region" description="Helical" evidence="7">
    <location>
        <begin position="336"/>
        <end position="365"/>
    </location>
</feature>
<reference evidence="9" key="1">
    <citation type="submission" date="2019-08" db="EMBL/GenBank/DDBJ databases">
        <title>Three high-quality genomes provides insights into domestication of ducks.</title>
        <authorList>
            <person name="Hou Z.C."/>
            <person name="Zhu F."/>
            <person name="Yin Z.T."/>
            <person name="Zhang F."/>
        </authorList>
    </citation>
    <scope>NUCLEOTIDE SEQUENCE [LARGE SCALE GENOMIC DNA]</scope>
</reference>
<evidence type="ECO:0000256" key="1">
    <source>
        <dbReference type="ARBA" id="ARBA00004475"/>
    </source>
</evidence>
<organism evidence="9 10">
    <name type="scientific">Anas platyrhynchos</name>
    <name type="common">Mallard</name>
    <name type="synonym">Anas boschas</name>
    <dbReference type="NCBI Taxonomy" id="8839"/>
    <lineage>
        <taxon>Eukaryota</taxon>
        <taxon>Metazoa</taxon>
        <taxon>Chordata</taxon>
        <taxon>Craniata</taxon>
        <taxon>Vertebrata</taxon>
        <taxon>Euteleostomi</taxon>
        <taxon>Archelosauria</taxon>
        <taxon>Archosauria</taxon>
        <taxon>Dinosauria</taxon>
        <taxon>Saurischia</taxon>
        <taxon>Theropoda</taxon>
        <taxon>Coelurosauria</taxon>
        <taxon>Aves</taxon>
        <taxon>Neognathae</taxon>
        <taxon>Galloanserae</taxon>
        <taxon>Anseriformes</taxon>
        <taxon>Anatidae</taxon>
        <taxon>Anatinae</taxon>
        <taxon>Anas</taxon>
    </lineage>
</organism>
<feature type="transmembrane region" description="Helical" evidence="7">
    <location>
        <begin position="386"/>
        <end position="411"/>
    </location>
</feature>
<dbReference type="InterPro" id="IPR008795">
    <property type="entry name" value="Prominin"/>
</dbReference>
<evidence type="ECO:0000256" key="4">
    <source>
        <dbReference type="ARBA" id="ARBA00022989"/>
    </source>
</evidence>
<reference evidence="9" key="2">
    <citation type="submission" date="2025-08" db="UniProtKB">
        <authorList>
            <consortium name="Ensembl"/>
        </authorList>
    </citation>
    <scope>IDENTIFICATION</scope>
</reference>
<keyword evidence="3 7" id="KW-0812">Transmembrane</keyword>
<evidence type="ECO:0000256" key="6">
    <source>
        <dbReference type="ARBA" id="ARBA00023180"/>
    </source>
</evidence>